<keyword evidence="2" id="KW-1185">Reference proteome</keyword>
<organism evidence="1 2">
    <name type="scientific">Tessaracoccus palaemonis</name>
    <dbReference type="NCBI Taxonomy" id="2829499"/>
    <lineage>
        <taxon>Bacteria</taxon>
        <taxon>Bacillati</taxon>
        <taxon>Actinomycetota</taxon>
        <taxon>Actinomycetes</taxon>
        <taxon>Propionibacteriales</taxon>
        <taxon>Propionibacteriaceae</taxon>
        <taxon>Tessaracoccus</taxon>
    </lineage>
</organism>
<reference evidence="1 2" key="1">
    <citation type="submission" date="2021-07" db="EMBL/GenBank/DDBJ databases">
        <title>complete genome sequencing of Tessaracoccus sp.J1M15.</title>
        <authorList>
            <person name="Bae J.-W."/>
            <person name="Kim D.-y."/>
        </authorList>
    </citation>
    <scope>NUCLEOTIDE SEQUENCE [LARGE SCALE GENOMIC DNA]</scope>
    <source>
        <strain evidence="1 2">J1M15</strain>
    </source>
</reference>
<dbReference type="RefSeq" id="WP_219081911.1">
    <property type="nucleotide sequence ID" value="NZ_CP079216.1"/>
</dbReference>
<name>A0ABX8SNG5_9ACTN</name>
<protein>
    <submittedName>
        <fullName evidence="1">Uncharacterized protein</fullName>
    </submittedName>
</protein>
<evidence type="ECO:0000313" key="1">
    <source>
        <dbReference type="EMBL" id="QXT62744.1"/>
    </source>
</evidence>
<dbReference type="EMBL" id="CP079216">
    <property type="protein sequence ID" value="QXT62744.1"/>
    <property type="molecule type" value="Genomic_DNA"/>
</dbReference>
<gene>
    <name evidence="1" type="ORF">KDB89_13575</name>
</gene>
<accession>A0ABX8SNG5</accession>
<proteinExistence type="predicted"/>
<evidence type="ECO:0000313" key="2">
    <source>
        <dbReference type="Proteomes" id="UP000824504"/>
    </source>
</evidence>
<sequence>MPTCTATAKSTGAPCRNHALPGLTVCRIHGGATKAAKAKQKRELERTRAANLATRFGVPIDTTPQQALLDEVQRAAGMVAYYGAKVQALEADNPDTLVYGTTRQEARTGAEYGTTRVDEATPNMWLTLWNDERDRLVRVSAAAIKAGIEERRVQLAEQQGQLIASVIRRVLDRLHLTQAQQILVGEVVPAELRALAQGG</sequence>
<dbReference type="Proteomes" id="UP000824504">
    <property type="component" value="Chromosome"/>
</dbReference>